<name>A0A1H7W8W5_STRJI</name>
<proteinExistence type="predicted"/>
<evidence type="ECO:0000313" key="3">
    <source>
        <dbReference type="Proteomes" id="UP000183015"/>
    </source>
</evidence>
<protein>
    <submittedName>
        <fullName evidence="2">Uncharacterized protein</fullName>
    </submittedName>
</protein>
<accession>A0A1H7W8W5</accession>
<feature type="region of interest" description="Disordered" evidence="1">
    <location>
        <begin position="38"/>
        <end position="65"/>
    </location>
</feature>
<sequence>MSVGVPRITEGIASITQPCERHNPWRRSVGGTREMGTEYVDSSRTSAVPGASRAARPAATDTPPMNEVLAASTGLVNRARDYMVTSGQWR</sequence>
<dbReference type="EMBL" id="FOAZ01000020">
    <property type="protein sequence ID" value="SEM18032.1"/>
    <property type="molecule type" value="Genomic_DNA"/>
</dbReference>
<organism evidence="2 3">
    <name type="scientific">Streptacidiphilus jiangxiensis</name>
    <dbReference type="NCBI Taxonomy" id="235985"/>
    <lineage>
        <taxon>Bacteria</taxon>
        <taxon>Bacillati</taxon>
        <taxon>Actinomycetota</taxon>
        <taxon>Actinomycetes</taxon>
        <taxon>Kitasatosporales</taxon>
        <taxon>Streptomycetaceae</taxon>
        <taxon>Streptacidiphilus</taxon>
    </lineage>
</organism>
<dbReference type="AlphaFoldDB" id="A0A1H7W8W5"/>
<reference evidence="3" key="1">
    <citation type="submission" date="2016-10" db="EMBL/GenBank/DDBJ databases">
        <authorList>
            <person name="Varghese N."/>
        </authorList>
    </citation>
    <scope>NUCLEOTIDE SEQUENCE [LARGE SCALE GENOMIC DNA]</scope>
    <source>
        <strain evidence="3">DSM 45096 / BCRC 16803 / CGMCC 4.1857 / CIP 109030 / JCM 12277 / KCTC 19219 / NBRC 100920 / 33214</strain>
    </source>
</reference>
<keyword evidence="3" id="KW-1185">Reference proteome</keyword>
<evidence type="ECO:0000313" key="2">
    <source>
        <dbReference type="EMBL" id="SEM18032.1"/>
    </source>
</evidence>
<evidence type="ECO:0000256" key="1">
    <source>
        <dbReference type="SAM" id="MobiDB-lite"/>
    </source>
</evidence>
<dbReference type="Proteomes" id="UP000183015">
    <property type="component" value="Unassembled WGS sequence"/>
</dbReference>
<feature type="compositionally biased region" description="Low complexity" evidence="1">
    <location>
        <begin position="46"/>
        <end position="59"/>
    </location>
</feature>
<gene>
    <name evidence="2" type="ORF">SAMN05414137_12010</name>
</gene>